<dbReference type="AlphaFoldDB" id="A0A844ASI2"/>
<accession>A0A844ASI2</accession>
<dbReference type="RefSeq" id="WP_408057630.1">
    <property type="nucleotide sequence ID" value="NZ_WIXK01000001.1"/>
</dbReference>
<feature type="chain" id="PRO_5032270824" evidence="1">
    <location>
        <begin position="29"/>
        <end position="205"/>
    </location>
</feature>
<dbReference type="InterPro" id="IPR024930">
    <property type="entry name" value="Skp_dom_sf"/>
</dbReference>
<evidence type="ECO:0000313" key="2">
    <source>
        <dbReference type="EMBL" id="MQY41344.1"/>
    </source>
</evidence>
<protein>
    <submittedName>
        <fullName evidence="2">OmpH family outer membrane protein</fullName>
    </submittedName>
</protein>
<evidence type="ECO:0000256" key="1">
    <source>
        <dbReference type="SAM" id="SignalP"/>
    </source>
</evidence>
<gene>
    <name evidence="2" type="ORF">GG681_01720</name>
</gene>
<keyword evidence="1" id="KW-0732">Signal</keyword>
<comment type="caution">
    <text evidence="2">The sequence shown here is derived from an EMBL/GenBank/DDBJ whole genome shotgun (WGS) entry which is preliminary data.</text>
</comment>
<reference evidence="2 3" key="1">
    <citation type="submission" date="2019-10" db="EMBL/GenBank/DDBJ databases">
        <title>Epibacterium sp. nov., isolated from seawater.</title>
        <authorList>
            <person name="Zhang X."/>
            <person name="Li N."/>
        </authorList>
    </citation>
    <scope>NUCLEOTIDE SEQUENCE [LARGE SCALE GENOMIC DNA]</scope>
    <source>
        <strain evidence="2 3">SM1969</strain>
    </source>
</reference>
<proteinExistence type="predicted"/>
<feature type="signal peptide" evidence="1">
    <location>
        <begin position="1"/>
        <end position="28"/>
    </location>
</feature>
<organism evidence="2 3">
    <name type="scientific">Tritonibacter aquimaris</name>
    <dbReference type="NCBI Taxonomy" id="2663379"/>
    <lineage>
        <taxon>Bacteria</taxon>
        <taxon>Pseudomonadati</taxon>
        <taxon>Pseudomonadota</taxon>
        <taxon>Alphaproteobacteria</taxon>
        <taxon>Rhodobacterales</taxon>
        <taxon>Paracoccaceae</taxon>
        <taxon>Tritonibacter</taxon>
    </lineage>
</organism>
<dbReference type="SUPFAM" id="SSF111384">
    <property type="entry name" value="OmpH-like"/>
    <property type="match status" value="1"/>
</dbReference>
<dbReference type="Gene3D" id="3.30.910.20">
    <property type="entry name" value="Skp domain"/>
    <property type="match status" value="1"/>
</dbReference>
<sequence length="205" mass="22360">MIHTVSVSLKFALGAALIGALPGVSAFAQTAEPQPHLGFGGASLQMGVPLSGVLTLRSDVLFNESAFGQRIAREIDAEGAVLTAENRRIEAELRAEEQELTRRRPDMAPEDFRRLADAFDEKVQQNRRAQDTKLSEINQMNEDARREFLTVSLPVLQEIMREAGAGAILEKSNVFLSSDAADITQLAIQRVDAVLGDGSTSRNRE</sequence>
<dbReference type="SMART" id="SM00935">
    <property type="entry name" value="OmpH"/>
    <property type="match status" value="1"/>
</dbReference>
<dbReference type="Pfam" id="PF03938">
    <property type="entry name" value="OmpH"/>
    <property type="match status" value="1"/>
</dbReference>
<dbReference type="Proteomes" id="UP000436694">
    <property type="component" value="Unassembled WGS sequence"/>
</dbReference>
<evidence type="ECO:0000313" key="3">
    <source>
        <dbReference type="Proteomes" id="UP000436694"/>
    </source>
</evidence>
<dbReference type="EMBL" id="WIXK01000001">
    <property type="protein sequence ID" value="MQY41344.1"/>
    <property type="molecule type" value="Genomic_DNA"/>
</dbReference>
<dbReference type="GO" id="GO:0051082">
    <property type="term" value="F:unfolded protein binding"/>
    <property type="evidence" value="ECO:0007669"/>
    <property type="project" value="InterPro"/>
</dbReference>
<dbReference type="InterPro" id="IPR005632">
    <property type="entry name" value="Chaperone_Skp"/>
</dbReference>
<name>A0A844ASI2_9RHOB</name>
<keyword evidence="3" id="KW-1185">Reference proteome</keyword>